<dbReference type="EMBL" id="UINC01017461">
    <property type="protein sequence ID" value="SVA72419.1"/>
    <property type="molecule type" value="Genomic_DNA"/>
</dbReference>
<dbReference type="PANTHER" id="PTHR43357:SF4">
    <property type="entry name" value="INNER MEMBRANE ABC TRANSPORTER PERMEASE PROTEIN YDCV"/>
    <property type="match status" value="1"/>
</dbReference>
<name>A0A381Y5S4_9ZZZZ</name>
<dbReference type="CDD" id="cd06261">
    <property type="entry name" value="TM_PBP2"/>
    <property type="match status" value="1"/>
</dbReference>
<dbReference type="Gene3D" id="1.10.3720.10">
    <property type="entry name" value="MetI-like"/>
    <property type="match status" value="1"/>
</dbReference>
<evidence type="ECO:0000259" key="9">
    <source>
        <dbReference type="PROSITE" id="PS50928"/>
    </source>
</evidence>
<evidence type="ECO:0000256" key="6">
    <source>
        <dbReference type="ARBA" id="ARBA00022989"/>
    </source>
</evidence>
<dbReference type="InterPro" id="IPR035906">
    <property type="entry name" value="MetI-like_sf"/>
</dbReference>
<keyword evidence="4" id="KW-0997">Cell inner membrane</keyword>
<gene>
    <name evidence="10" type="ORF">METZ01_LOCUS125273</name>
</gene>
<evidence type="ECO:0000256" key="4">
    <source>
        <dbReference type="ARBA" id="ARBA00022519"/>
    </source>
</evidence>
<dbReference type="SUPFAM" id="SSF161098">
    <property type="entry name" value="MetI-like"/>
    <property type="match status" value="1"/>
</dbReference>
<dbReference type="AlphaFoldDB" id="A0A381Y5S4"/>
<feature type="transmembrane region" description="Helical" evidence="8">
    <location>
        <begin position="61"/>
        <end position="89"/>
    </location>
</feature>
<dbReference type="Pfam" id="PF00528">
    <property type="entry name" value="BPD_transp_1"/>
    <property type="match status" value="1"/>
</dbReference>
<keyword evidence="2" id="KW-0813">Transport</keyword>
<evidence type="ECO:0000256" key="3">
    <source>
        <dbReference type="ARBA" id="ARBA00022475"/>
    </source>
</evidence>
<evidence type="ECO:0000256" key="5">
    <source>
        <dbReference type="ARBA" id="ARBA00022692"/>
    </source>
</evidence>
<keyword evidence="7 8" id="KW-0472">Membrane</keyword>
<comment type="subcellular location">
    <subcellularLocation>
        <location evidence="1">Cell inner membrane</location>
        <topology evidence="1">Multi-pass membrane protein</topology>
    </subcellularLocation>
</comment>
<accession>A0A381Y5S4</accession>
<evidence type="ECO:0000256" key="1">
    <source>
        <dbReference type="ARBA" id="ARBA00004429"/>
    </source>
</evidence>
<dbReference type="PANTHER" id="PTHR43357">
    <property type="entry name" value="INNER MEMBRANE ABC TRANSPORTER PERMEASE PROTEIN YDCV"/>
    <property type="match status" value="1"/>
</dbReference>
<dbReference type="PROSITE" id="PS50928">
    <property type="entry name" value="ABC_TM1"/>
    <property type="match status" value="1"/>
</dbReference>
<dbReference type="GO" id="GO:0005886">
    <property type="term" value="C:plasma membrane"/>
    <property type="evidence" value="ECO:0007669"/>
    <property type="project" value="UniProtKB-SubCell"/>
</dbReference>
<feature type="domain" description="ABC transmembrane type-1" evidence="9">
    <location>
        <begin position="61"/>
        <end position="249"/>
    </location>
</feature>
<feature type="transmembrane region" description="Helical" evidence="8">
    <location>
        <begin position="188"/>
        <end position="209"/>
    </location>
</feature>
<proteinExistence type="predicted"/>
<keyword evidence="5 8" id="KW-0812">Transmembrane</keyword>
<feature type="transmembrane region" description="Helical" evidence="8">
    <location>
        <begin position="230"/>
        <end position="254"/>
    </location>
</feature>
<sequence length="259" mass="28694">MNKKTIFFIQLFFTLLVCSFLVIPVFLSVLAGVTQNFFVGIKSGFTIRWIVEVLNLYTDTIYLSLLIAITCLLLTLIIGIPAAYVLARVGGRISRIIEETIVLPVAVPGLAIALALIIIYGGFRDFRTSWYFILVGHVLYTLPFMVRSVLAVLSSFNFKELEEGAASLGASFWTRFITIVLPNAKSGILAGSLMVFTLSIGEFNLTWMLHTPMTKTLPVGLADSYASMRLEVASAYTLIFFIMIIPLLLGMQLLSKDKI</sequence>
<keyword evidence="3" id="KW-1003">Cell membrane</keyword>
<evidence type="ECO:0000313" key="10">
    <source>
        <dbReference type="EMBL" id="SVA72419.1"/>
    </source>
</evidence>
<organism evidence="10">
    <name type="scientific">marine metagenome</name>
    <dbReference type="NCBI Taxonomy" id="408172"/>
    <lineage>
        <taxon>unclassified sequences</taxon>
        <taxon>metagenomes</taxon>
        <taxon>ecological metagenomes</taxon>
    </lineage>
</organism>
<protein>
    <recommendedName>
        <fullName evidence="9">ABC transmembrane type-1 domain-containing protein</fullName>
    </recommendedName>
</protein>
<evidence type="ECO:0000256" key="7">
    <source>
        <dbReference type="ARBA" id="ARBA00023136"/>
    </source>
</evidence>
<dbReference type="InterPro" id="IPR000515">
    <property type="entry name" value="MetI-like"/>
</dbReference>
<feature type="transmembrane region" description="Helical" evidence="8">
    <location>
        <begin position="101"/>
        <end position="123"/>
    </location>
</feature>
<keyword evidence="6 8" id="KW-1133">Transmembrane helix</keyword>
<feature type="transmembrane region" description="Helical" evidence="8">
    <location>
        <begin position="129"/>
        <end position="153"/>
    </location>
</feature>
<evidence type="ECO:0000256" key="2">
    <source>
        <dbReference type="ARBA" id="ARBA00022448"/>
    </source>
</evidence>
<feature type="transmembrane region" description="Helical" evidence="8">
    <location>
        <begin position="7"/>
        <end position="33"/>
    </location>
</feature>
<dbReference type="GO" id="GO:0055085">
    <property type="term" value="P:transmembrane transport"/>
    <property type="evidence" value="ECO:0007669"/>
    <property type="project" value="InterPro"/>
</dbReference>
<evidence type="ECO:0000256" key="8">
    <source>
        <dbReference type="SAM" id="Phobius"/>
    </source>
</evidence>
<reference evidence="10" key="1">
    <citation type="submission" date="2018-05" db="EMBL/GenBank/DDBJ databases">
        <authorList>
            <person name="Lanie J.A."/>
            <person name="Ng W.-L."/>
            <person name="Kazmierczak K.M."/>
            <person name="Andrzejewski T.M."/>
            <person name="Davidsen T.M."/>
            <person name="Wayne K.J."/>
            <person name="Tettelin H."/>
            <person name="Glass J.I."/>
            <person name="Rusch D."/>
            <person name="Podicherti R."/>
            <person name="Tsui H.-C.T."/>
            <person name="Winkler M.E."/>
        </authorList>
    </citation>
    <scope>NUCLEOTIDE SEQUENCE</scope>
</reference>